<keyword evidence="1" id="KW-0472">Membrane</keyword>
<keyword evidence="1" id="KW-0812">Transmembrane</keyword>
<name>A0A1U7GYX7_9CYAN</name>
<evidence type="ECO:0000313" key="2">
    <source>
        <dbReference type="EMBL" id="OKH13656.1"/>
    </source>
</evidence>
<dbReference type="EMBL" id="MRCA01000006">
    <property type="protein sequence ID" value="OKH13656.1"/>
    <property type="molecule type" value="Genomic_DNA"/>
</dbReference>
<sequence length="68" mass="8062">MVQFQHFSNPAIGELFYFTIVALQKLILLILSQNFGVISHWLIVNSHLDIFVSPMINPNFYWKKFDNY</sequence>
<organism evidence="2 3">
    <name type="scientific">Fischerella major NIES-592</name>
    <dbReference type="NCBI Taxonomy" id="210994"/>
    <lineage>
        <taxon>Bacteria</taxon>
        <taxon>Bacillati</taxon>
        <taxon>Cyanobacteriota</taxon>
        <taxon>Cyanophyceae</taxon>
        <taxon>Nostocales</taxon>
        <taxon>Hapalosiphonaceae</taxon>
        <taxon>Fischerella</taxon>
    </lineage>
</organism>
<reference evidence="2 3" key="1">
    <citation type="submission" date="2016-11" db="EMBL/GenBank/DDBJ databases">
        <title>Draft Genome Sequences of Nine Cyanobacterial Strains from Diverse Habitats.</title>
        <authorList>
            <person name="Zhu T."/>
            <person name="Hou S."/>
            <person name="Lu X."/>
            <person name="Hess W.R."/>
        </authorList>
    </citation>
    <scope>NUCLEOTIDE SEQUENCE [LARGE SCALE GENOMIC DNA]</scope>
    <source>
        <strain evidence="2 3">NIES-592</strain>
    </source>
</reference>
<evidence type="ECO:0000313" key="3">
    <source>
        <dbReference type="Proteomes" id="UP000186391"/>
    </source>
</evidence>
<protein>
    <submittedName>
        <fullName evidence="2">Uncharacterized protein</fullName>
    </submittedName>
</protein>
<evidence type="ECO:0000256" key="1">
    <source>
        <dbReference type="SAM" id="Phobius"/>
    </source>
</evidence>
<comment type="caution">
    <text evidence="2">The sequence shown here is derived from an EMBL/GenBank/DDBJ whole genome shotgun (WGS) entry which is preliminary data.</text>
</comment>
<gene>
    <name evidence="2" type="ORF">NIES592_13665</name>
</gene>
<accession>A0A1U7GYX7</accession>
<proteinExistence type="predicted"/>
<dbReference type="Proteomes" id="UP000186391">
    <property type="component" value="Unassembled WGS sequence"/>
</dbReference>
<keyword evidence="3" id="KW-1185">Reference proteome</keyword>
<feature type="transmembrane region" description="Helical" evidence="1">
    <location>
        <begin position="15"/>
        <end position="32"/>
    </location>
</feature>
<keyword evidence="1" id="KW-1133">Transmembrane helix</keyword>
<dbReference type="AlphaFoldDB" id="A0A1U7GYX7"/>